<dbReference type="RefSeq" id="WP_213943933.1">
    <property type="nucleotide sequence ID" value="NZ_JAHCMY010000001.1"/>
</dbReference>
<dbReference type="Proteomes" id="UP001319104">
    <property type="component" value="Unassembled WGS sequence"/>
</dbReference>
<evidence type="ECO:0000313" key="1">
    <source>
        <dbReference type="EMBL" id="MBS9523066.1"/>
    </source>
</evidence>
<dbReference type="Pfam" id="PF26622">
    <property type="entry name" value="DUF8199"/>
    <property type="match status" value="1"/>
</dbReference>
<protein>
    <submittedName>
        <fullName evidence="1">Uncharacterized protein</fullName>
    </submittedName>
</protein>
<organism evidence="1 2">
    <name type="scientific">Litoribacter ruber</name>
    <dbReference type="NCBI Taxonomy" id="702568"/>
    <lineage>
        <taxon>Bacteria</taxon>
        <taxon>Pseudomonadati</taxon>
        <taxon>Bacteroidota</taxon>
        <taxon>Cytophagia</taxon>
        <taxon>Cytophagales</taxon>
        <taxon>Cyclobacteriaceae</taxon>
        <taxon>Litoribacter</taxon>
    </lineage>
</organism>
<name>A0AAP2CEM2_9BACT</name>
<sequence length="128" mass="14976">MDRFIKISFLMIYLLFNAGLSYSMHYCGEKLETVKVSHEHSKCCSEQDVDPDCCLDVDFQDQQNRDQVLLALVDYQFQKVDFSFAISDFIALLQKLSVEIKPDREVLDETDLFAWKTPIHIQNQTFLI</sequence>
<reference evidence="1 2" key="1">
    <citation type="submission" date="2021-05" db="EMBL/GenBank/DDBJ databases">
        <authorList>
            <person name="Zhang Z.D."/>
            <person name="Osman G."/>
        </authorList>
    </citation>
    <scope>NUCLEOTIDE SEQUENCE [LARGE SCALE GENOMIC DNA]</scope>
    <source>
        <strain evidence="1 2">KCTC 32217</strain>
    </source>
</reference>
<dbReference type="AlphaFoldDB" id="A0AAP2CEM2"/>
<dbReference type="EMBL" id="JAHCMY010000001">
    <property type="protein sequence ID" value="MBS9523066.1"/>
    <property type="molecule type" value="Genomic_DNA"/>
</dbReference>
<gene>
    <name evidence="1" type="ORF">KI659_03460</name>
</gene>
<keyword evidence="2" id="KW-1185">Reference proteome</keyword>
<accession>A0AAP2CEM2</accession>
<dbReference type="InterPro" id="IPR058060">
    <property type="entry name" value="HYC_CC_PP"/>
</dbReference>
<proteinExistence type="predicted"/>
<dbReference type="InterPro" id="IPR058512">
    <property type="entry name" value="DUF8199"/>
</dbReference>
<comment type="caution">
    <text evidence="1">The sequence shown here is derived from an EMBL/GenBank/DDBJ whole genome shotgun (WGS) entry which is preliminary data.</text>
</comment>
<evidence type="ECO:0000313" key="2">
    <source>
        <dbReference type="Proteomes" id="UP001319104"/>
    </source>
</evidence>
<dbReference type="NCBIfam" id="NF047658">
    <property type="entry name" value="HYC_CC_PP"/>
    <property type="match status" value="1"/>
</dbReference>